<name>A0AAV4UVP9_9ARAC</name>
<keyword evidence="2 8" id="KW-0547">Nucleotide-binding</keyword>
<dbReference type="PROSITE" id="PS51192">
    <property type="entry name" value="HELICASE_ATP_BIND_1"/>
    <property type="match status" value="1"/>
</dbReference>
<dbReference type="Proteomes" id="UP001054837">
    <property type="component" value="Unassembled WGS sequence"/>
</dbReference>
<evidence type="ECO:0000256" key="5">
    <source>
        <dbReference type="ARBA" id="ARBA00022840"/>
    </source>
</evidence>
<keyword evidence="5 8" id="KW-0067">ATP-binding</keyword>
<dbReference type="SMART" id="SM00487">
    <property type="entry name" value="DEXDc"/>
    <property type="match status" value="1"/>
</dbReference>
<evidence type="ECO:0000256" key="3">
    <source>
        <dbReference type="ARBA" id="ARBA00022801"/>
    </source>
</evidence>
<dbReference type="PROSITE" id="PS51194">
    <property type="entry name" value="HELICASE_CTER"/>
    <property type="match status" value="1"/>
</dbReference>
<dbReference type="Pfam" id="PF00271">
    <property type="entry name" value="Helicase_C"/>
    <property type="match status" value="1"/>
</dbReference>
<reference evidence="12 13" key="1">
    <citation type="submission" date="2021-06" db="EMBL/GenBank/DDBJ databases">
        <title>Caerostris darwini draft genome.</title>
        <authorList>
            <person name="Kono N."/>
            <person name="Arakawa K."/>
        </authorList>
    </citation>
    <scope>NUCLEOTIDE SEQUENCE [LARGE SCALE GENOMIC DNA]</scope>
</reference>
<evidence type="ECO:0000256" key="8">
    <source>
        <dbReference type="RuleBase" id="RU000492"/>
    </source>
</evidence>
<dbReference type="PROSITE" id="PS00039">
    <property type="entry name" value="DEAD_ATP_HELICASE"/>
    <property type="match status" value="1"/>
</dbReference>
<comment type="similarity">
    <text evidence="8">Belongs to the DEAD box helicase family.</text>
</comment>
<dbReference type="Pfam" id="PF00270">
    <property type="entry name" value="DEAD"/>
    <property type="match status" value="1"/>
</dbReference>
<proteinExistence type="inferred from homology"/>
<dbReference type="InterPro" id="IPR014001">
    <property type="entry name" value="Helicase_ATP-bd"/>
</dbReference>
<organism evidence="12 13">
    <name type="scientific">Caerostris darwini</name>
    <dbReference type="NCBI Taxonomy" id="1538125"/>
    <lineage>
        <taxon>Eukaryota</taxon>
        <taxon>Metazoa</taxon>
        <taxon>Ecdysozoa</taxon>
        <taxon>Arthropoda</taxon>
        <taxon>Chelicerata</taxon>
        <taxon>Arachnida</taxon>
        <taxon>Araneae</taxon>
        <taxon>Araneomorphae</taxon>
        <taxon>Entelegynae</taxon>
        <taxon>Araneoidea</taxon>
        <taxon>Araneidae</taxon>
        <taxon>Caerostris</taxon>
    </lineage>
</organism>
<protein>
    <recommendedName>
        <fullName evidence="1">RNA helicase</fullName>
        <ecNumber evidence="1">3.6.4.13</ecNumber>
    </recommendedName>
</protein>
<comment type="catalytic activity">
    <reaction evidence="6">
        <text>ATP + H2O = ADP + phosphate + H(+)</text>
        <dbReference type="Rhea" id="RHEA:13065"/>
        <dbReference type="ChEBI" id="CHEBI:15377"/>
        <dbReference type="ChEBI" id="CHEBI:15378"/>
        <dbReference type="ChEBI" id="CHEBI:30616"/>
        <dbReference type="ChEBI" id="CHEBI:43474"/>
        <dbReference type="ChEBI" id="CHEBI:456216"/>
        <dbReference type="EC" id="3.6.4.13"/>
    </reaction>
</comment>
<dbReference type="InterPro" id="IPR014014">
    <property type="entry name" value="RNA_helicase_DEAD_Q_motif"/>
</dbReference>
<dbReference type="AlphaFoldDB" id="A0AAV4UVP9"/>
<feature type="domain" description="DEAD-box RNA helicase Q" evidence="11">
    <location>
        <begin position="177"/>
        <end position="205"/>
    </location>
</feature>
<dbReference type="GO" id="GO:0005524">
    <property type="term" value="F:ATP binding"/>
    <property type="evidence" value="ECO:0007669"/>
    <property type="project" value="UniProtKB-KW"/>
</dbReference>
<evidence type="ECO:0000259" key="9">
    <source>
        <dbReference type="PROSITE" id="PS51192"/>
    </source>
</evidence>
<dbReference type="GO" id="GO:0003676">
    <property type="term" value="F:nucleic acid binding"/>
    <property type="evidence" value="ECO:0007669"/>
    <property type="project" value="InterPro"/>
</dbReference>
<gene>
    <name evidence="12" type="primary">DDX5</name>
    <name evidence="12" type="ORF">CDAR_36731</name>
</gene>
<dbReference type="EC" id="3.6.4.13" evidence="1"/>
<dbReference type="InterPro" id="IPR027417">
    <property type="entry name" value="P-loop_NTPase"/>
</dbReference>
<evidence type="ECO:0000256" key="1">
    <source>
        <dbReference type="ARBA" id="ARBA00012552"/>
    </source>
</evidence>
<feature type="short sequence motif" description="Q motif" evidence="7">
    <location>
        <begin position="177"/>
        <end position="205"/>
    </location>
</feature>
<comment type="caution">
    <text evidence="12">The sequence shown here is derived from an EMBL/GenBank/DDBJ whole genome shotgun (WGS) entry which is preliminary data.</text>
</comment>
<feature type="domain" description="Helicase C-terminal" evidence="10">
    <location>
        <begin position="416"/>
        <end position="561"/>
    </location>
</feature>
<feature type="domain" description="Helicase ATP-binding" evidence="9">
    <location>
        <begin position="208"/>
        <end position="385"/>
    </location>
</feature>
<evidence type="ECO:0000256" key="6">
    <source>
        <dbReference type="ARBA" id="ARBA00047984"/>
    </source>
</evidence>
<dbReference type="GO" id="GO:0003724">
    <property type="term" value="F:RNA helicase activity"/>
    <property type="evidence" value="ECO:0007669"/>
    <property type="project" value="UniProtKB-EC"/>
</dbReference>
<dbReference type="InterPro" id="IPR001650">
    <property type="entry name" value="Helicase_C-like"/>
</dbReference>
<accession>A0AAV4UVP9</accession>
<keyword evidence="4 8" id="KW-0347">Helicase</keyword>
<evidence type="ECO:0000256" key="4">
    <source>
        <dbReference type="ARBA" id="ARBA00022806"/>
    </source>
</evidence>
<dbReference type="EMBL" id="BPLQ01011974">
    <property type="protein sequence ID" value="GIY61745.1"/>
    <property type="molecule type" value="Genomic_DNA"/>
</dbReference>
<dbReference type="PANTHER" id="PTHR47958">
    <property type="entry name" value="ATP-DEPENDENT RNA HELICASE DBP3"/>
    <property type="match status" value="1"/>
</dbReference>
<dbReference type="PROSITE" id="PS51195">
    <property type="entry name" value="Q_MOTIF"/>
    <property type="match status" value="1"/>
</dbReference>
<dbReference type="SMART" id="SM00490">
    <property type="entry name" value="HELICc"/>
    <property type="match status" value="1"/>
</dbReference>
<dbReference type="SUPFAM" id="SSF52540">
    <property type="entry name" value="P-loop containing nucleoside triphosphate hydrolases"/>
    <property type="match status" value="1"/>
</dbReference>
<keyword evidence="13" id="KW-1185">Reference proteome</keyword>
<dbReference type="GO" id="GO:0016787">
    <property type="term" value="F:hydrolase activity"/>
    <property type="evidence" value="ECO:0007669"/>
    <property type="project" value="UniProtKB-KW"/>
</dbReference>
<dbReference type="InterPro" id="IPR000629">
    <property type="entry name" value="RNA-helicase_DEAD-box_CS"/>
</dbReference>
<evidence type="ECO:0000259" key="10">
    <source>
        <dbReference type="PROSITE" id="PS51194"/>
    </source>
</evidence>
<dbReference type="InterPro" id="IPR011545">
    <property type="entry name" value="DEAD/DEAH_box_helicase_dom"/>
</dbReference>
<evidence type="ECO:0000313" key="13">
    <source>
        <dbReference type="Proteomes" id="UP001054837"/>
    </source>
</evidence>
<dbReference type="FunFam" id="3.40.50.300:FF:000079">
    <property type="entry name" value="probable ATP-dependent RNA helicase DDX17"/>
    <property type="match status" value="1"/>
</dbReference>
<evidence type="ECO:0000313" key="12">
    <source>
        <dbReference type="EMBL" id="GIY61745.1"/>
    </source>
</evidence>
<sequence length="585" mass="67765">MLRHVFTRFWSSSGEIYRLPQNLSKVISYDVTNFRNHSKGIFYDEDTFNDSSYQTSPKYRQNRNFNKFQRRSRFEDETFSENKFQRRNRFDDETFSENKFQRRNRFDDETFSQNRARKFDSFNRQLEKPSFDLTEDILKYFYIEHSDVANRSIEDVESFRERLSISVAGTDVPKPISSFNELCLPDKLHEIVLQQGYSEPTPIQAQGWPIALSGRDMVGISQTGSGKTLVFLLPAIIHALNQPEVAKVKHESNPQVLILAPTRELVKQILEVSHRFSASCNLKSACAYGGASKYNQLRELKDSNICIATPGRLIDFVAEGTVNLQHCTYLVLDEADRMLDMGFEPQIRKIISQIRPDRQTLMWSATWPHEIQDLAEDFLNNYLKVTVGSGELVANPNIKQNIHFTEENEKRESLTSLLESIMTVEGNKVLVFAQTKRKVDQLEAYLSNVFRYNVLAIHGDVSQSRREHVLFEFRRSKSCVLIATDVAARGLDITDITHVINYDFPMSIEDYVHRIGRTARGSSLGEAHTFFTTEDAGRAKDLISVLEQANQEVDPRLFSMHELQSRYKRKSSGSQQWKDRRYRSY</sequence>
<dbReference type="CDD" id="cd18787">
    <property type="entry name" value="SF2_C_DEAD"/>
    <property type="match status" value="1"/>
</dbReference>
<dbReference type="FunFam" id="3.40.50.300:FF:000008">
    <property type="entry name" value="ATP-dependent RNA helicase RhlB"/>
    <property type="match status" value="1"/>
</dbReference>
<evidence type="ECO:0000259" key="11">
    <source>
        <dbReference type="PROSITE" id="PS51195"/>
    </source>
</evidence>
<keyword evidence="3 8" id="KW-0378">Hydrolase</keyword>
<evidence type="ECO:0000256" key="2">
    <source>
        <dbReference type="ARBA" id="ARBA00022741"/>
    </source>
</evidence>
<evidence type="ECO:0000256" key="7">
    <source>
        <dbReference type="PROSITE-ProRule" id="PRU00552"/>
    </source>
</evidence>
<dbReference type="Gene3D" id="3.40.50.300">
    <property type="entry name" value="P-loop containing nucleotide triphosphate hydrolases"/>
    <property type="match status" value="2"/>
</dbReference>